<comment type="caution">
    <text evidence="1">The sequence shown here is derived from an EMBL/GenBank/DDBJ whole genome shotgun (WGS) entry which is preliminary data.</text>
</comment>
<protein>
    <submittedName>
        <fullName evidence="1">Uncharacterized protein</fullName>
    </submittedName>
</protein>
<accession>A0A644W6Q2</accession>
<name>A0A644W6Q2_9ZZZZ</name>
<proteinExistence type="predicted"/>
<dbReference type="EMBL" id="VSSQ01000666">
    <property type="protein sequence ID" value="MPL99439.1"/>
    <property type="molecule type" value="Genomic_DNA"/>
</dbReference>
<evidence type="ECO:0000313" key="1">
    <source>
        <dbReference type="EMBL" id="MPL99439.1"/>
    </source>
</evidence>
<dbReference type="AlphaFoldDB" id="A0A644W6Q2"/>
<organism evidence="1">
    <name type="scientific">bioreactor metagenome</name>
    <dbReference type="NCBI Taxonomy" id="1076179"/>
    <lineage>
        <taxon>unclassified sequences</taxon>
        <taxon>metagenomes</taxon>
        <taxon>ecological metagenomes</taxon>
    </lineage>
</organism>
<sequence length="129" mass="13645">MTAVEGLPVKAPLRLGRPVDCHGNGPHMPDVFPFQCGCTVLFHGDLGVGGFGPFRNIGETHSILPGGHVLHHVAAVEGLPVKGPLRFLRAVDCHGNGPHMPDVFPFQRGCPVLFHGDLGVGGFGPFRDV</sequence>
<reference evidence="1" key="1">
    <citation type="submission" date="2019-08" db="EMBL/GenBank/DDBJ databases">
        <authorList>
            <person name="Kucharzyk K."/>
            <person name="Murdoch R.W."/>
            <person name="Higgins S."/>
            <person name="Loffler F."/>
        </authorList>
    </citation>
    <scope>NUCLEOTIDE SEQUENCE</scope>
</reference>
<gene>
    <name evidence="1" type="ORF">SDC9_45657</name>
</gene>